<dbReference type="EMBL" id="PDLL01000356">
    <property type="protein sequence ID" value="PYY68182.1"/>
    <property type="molecule type" value="Genomic_DNA"/>
</dbReference>
<evidence type="ECO:0000313" key="2">
    <source>
        <dbReference type="EMBL" id="PYY68182.1"/>
    </source>
</evidence>
<gene>
    <name evidence="2" type="ORF">CRX42_23160</name>
</gene>
<evidence type="ECO:0000313" key="3">
    <source>
        <dbReference type="Proteomes" id="UP000247437"/>
    </source>
</evidence>
<reference evidence="2 3" key="1">
    <citation type="journal article" date="2018" name="Appl. Microbiol. Biotechnol.">
        <title>Characterization of the caprolactam degradation pathway in Pseudomonas jessenii using mass spectrometry-based proteomics.</title>
        <authorList>
            <person name="Otzen M."/>
            <person name="Palacio C."/>
            <person name="Janssen D.B."/>
        </authorList>
    </citation>
    <scope>NUCLEOTIDE SEQUENCE [LARGE SCALE GENOMIC DNA]</scope>
    <source>
        <strain evidence="2 3">GO3</strain>
    </source>
</reference>
<organism evidence="2 3">
    <name type="scientific">Pseudomonas jessenii</name>
    <dbReference type="NCBI Taxonomy" id="77298"/>
    <lineage>
        <taxon>Bacteria</taxon>
        <taxon>Pseudomonadati</taxon>
        <taxon>Pseudomonadota</taxon>
        <taxon>Gammaproteobacteria</taxon>
        <taxon>Pseudomonadales</taxon>
        <taxon>Pseudomonadaceae</taxon>
        <taxon>Pseudomonas</taxon>
    </lineage>
</organism>
<evidence type="ECO:0000259" key="1">
    <source>
        <dbReference type="PROSITE" id="PS51723"/>
    </source>
</evidence>
<name>A0A2W0EKD8_PSEJE</name>
<dbReference type="PROSITE" id="PS51723">
    <property type="entry name" value="PEPTIDASE_M60"/>
    <property type="match status" value="1"/>
</dbReference>
<dbReference type="Proteomes" id="UP000247437">
    <property type="component" value="Unassembled WGS sequence"/>
</dbReference>
<comment type="caution">
    <text evidence="2">The sequence shown here is derived from an EMBL/GenBank/DDBJ whole genome shotgun (WGS) entry which is preliminary data.</text>
</comment>
<protein>
    <recommendedName>
        <fullName evidence="1">Peptidase M60 domain-containing protein</fullName>
    </recommendedName>
</protein>
<dbReference type="SMART" id="SM01276">
    <property type="entry name" value="M60-like"/>
    <property type="match status" value="1"/>
</dbReference>
<dbReference type="InterPro" id="IPR031161">
    <property type="entry name" value="Peptidase_M60_dom"/>
</dbReference>
<dbReference type="RefSeq" id="WP_110661479.1">
    <property type="nucleotide sequence ID" value="NZ_PDLL01000356.1"/>
</dbReference>
<dbReference type="Pfam" id="PF03272">
    <property type="entry name" value="Mucin_bdg"/>
    <property type="match status" value="2"/>
</dbReference>
<dbReference type="OrthoDB" id="2392728at2"/>
<dbReference type="Pfam" id="PF13402">
    <property type="entry name" value="Peptidase_M60"/>
    <property type="match status" value="1"/>
</dbReference>
<feature type="domain" description="Peptidase M60" evidence="1">
    <location>
        <begin position="33"/>
        <end position="335"/>
    </location>
</feature>
<dbReference type="Gene3D" id="3.40.390.80">
    <property type="entry name" value="Peptidase M60, enhancin-like domain 2"/>
    <property type="match status" value="1"/>
</dbReference>
<dbReference type="AlphaFoldDB" id="A0A2W0EKD8"/>
<proteinExistence type="predicted"/>
<dbReference type="InterPro" id="IPR004954">
    <property type="entry name" value="Mucin-bd"/>
</dbReference>
<accession>A0A2W0EKD8</accession>
<sequence length="864" mass="95528">MANEETRRYTQQIYSLERPYWLHNAGLSKGIFHDRKSTSLIVPAGKAIRFRQSFPDASMGITLNLLNDDSAKESHHVVTTQWSVVVAAHASAIFLTTPYTDTAGQQVNVEVEFVSGGGSLPTCQAGLDADDFFKEWDRLAAPFALYVSDYAMILIPAKDKEVLRSLHEISGLQSLAAYYDGVFEHFNYLAGLSFAPAVPSDKNIPNRYFMKADKSGVGAGYYGGGWTAESNDSVAAFWLDTKGTNWGSLHEIGHGYEGSFTSHSTINLGEVWNNVFAASYQSKVLGDEVFLKGWLYSGGEEQLYTSAMAAFDGGTIGQHWHLTLFFLVLIFQRAGDQSIVEFHQRYRRISNESEFYAENYPTMDFLSHVTIDVANIDVSAFMLFAGASLTSTQTMKSSFSNAVPVYPLFALVQQSNLKQIQAQLGLRSPLALVSSADLKISGLTSSVTIKFDEALLAGLRGKFLLLRDGGGAARVVKIQSAVIVVDKLPLGTYALQMPSVGDGEYQSLSVYVVVKDGVNEVDCLYVRKSASGLADQTINLSGFDGVFCKLAVEVSLGRLLVDVVSPSPHSYFPGQVYAEVVVMNAQGSIVFRREMMGDKTELFSGAVLISKEFTIEIMHKEPSRIKVSNATVSAVIDSNAQVNRLKVTERGLVNLSLGTQVGLNLMAEIDKCAKEFEKNPHLRLNDDFPLKQDMRRAINTFGGIDRAFLFEKHRTLEFFRPKIDVVVSGLDFTWFLRGNGDLDIGRIRINLYARLVEITFFANPAAHEYFPSVYLSVVLTSATGEPVYVRELRGNAPVTAESVHFPLFSNMVVSVMHREPTRCRIKNNYSQTETPVGHVQHAQIRFSPDSLNLASYWPRETVDS</sequence>